<dbReference type="InterPro" id="IPR000182">
    <property type="entry name" value="GNAT_dom"/>
</dbReference>
<dbReference type="Pfam" id="PF00583">
    <property type="entry name" value="Acetyltransf_1"/>
    <property type="match status" value="1"/>
</dbReference>
<protein>
    <recommendedName>
        <fullName evidence="1">N-acetyltransferase domain-containing protein</fullName>
    </recommendedName>
</protein>
<evidence type="ECO:0000313" key="2">
    <source>
        <dbReference type="EMBL" id="CAH0995294.1"/>
    </source>
</evidence>
<dbReference type="EMBL" id="CAKLPY010000001">
    <property type="protein sequence ID" value="CAH0995294.1"/>
    <property type="molecule type" value="Genomic_DNA"/>
</dbReference>
<dbReference type="RefSeq" id="WP_238805789.1">
    <property type="nucleotide sequence ID" value="NZ_CAKLPY010000001.1"/>
</dbReference>
<dbReference type="PROSITE" id="PS51186">
    <property type="entry name" value="GNAT"/>
    <property type="match status" value="1"/>
</dbReference>
<dbReference type="InterPro" id="IPR016181">
    <property type="entry name" value="Acyl_CoA_acyltransferase"/>
</dbReference>
<gene>
    <name evidence="2" type="ORF">EMA8858_01415</name>
</gene>
<proteinExistence type="predicted"/>
<dbReference type="SUPFAM" id="SSF55729">
    <property type="entry name" value="Acyl-CoA N-acyltransferases (Nat)"/>
    <property type="match status" value="1"/>
</dbReference>
<keyword evidence="3" id="KW-1185">Reference proteome</keyword>
<accession>A0ABM9AN70</accession>
<dbReference type="PANTHER" id="PTHR43138:SF1">
    <property type="entry name" value="N-ACETYLTRANSFERASE ACA1"/>
    <property type="match status" value="1"/>
</dbReference>
<dbReference type="CDD" id="cd04301">
    <property type="entry name" value="NAT_SF"/>
    <property type="match status" value="1"/>
</dbReference>
<name>A0ABM9AN70_9BACT</name>
<dbReference type="InterPro" id="IPR052742">
    <property type="entry name" value="Mito_N-acetyltransferase"/>
</dbReference>
<feature type="domain" description="N-acetyltransferase" evidence="1">
    <location>
        <begin position="1"/>
        <end position="162"/>
    </location>
</feature>
<dbReference type="Gene3D" id="3.40.630.30">
    <property type="match status" value="1"/>
</dbReference>
<dbReference type="PANTHER" id="PTHR43138">
    <property type="entry name" value="ACETYLTRANSFERASE, GNAT FAMILY"/>
    <property type="match status" value="1"/>
</dbReference>
<dbReference type="Proteomes" id="UP000837932">
    <property type="component" value="Unassembled WGS sequence"/>
</dbReference>
<sequence>MIIRKFEYSRDAAEVWEILKLVINEGDTLVFNPNSSQEQMLNYWSADDKYAFVCENDGEVVGTFYIKQNQPDLGSHVANAGYLVHPRHRGKGIAEQMCRFSLIEAKKIGFKAMQFNIVISTNEVAIRVWQKCGFEIIGRLPKAFQHQKLGLVDAFVMYQWLD</sequence>
<organism evidence="2 3">
    <name type="scientific">Emticicia aquatica</name>
    <dbReference type="NCBI Taxonomy" id="1681835"/>
    <lineage>
        <taxon>Bacteria</taxon>
        <taxon>Pseudomonadati</taxon>
        <taxon>Bacteroidota</taxon>
        <taxon>Cytophagia</taxon>
        <taxon>Cytophagales</taxon>
        <taxon>Leadbetterellaceae</taxon>
        <taxon>Emticicia</taxon>
    </lineage>
</organism>
<comment type="caution">
    <text evidence="2">The sequence shown here is derived from an EMBL/GenBank/DDBJ whole genome shotgun (WGS) entry which is preliminary data.</text>
</comment>
<reference evidence="2" key="1">
    <citation type="submission" date="2021-12" db="EMBL/GenBank/DDBJ databases">
        <authorList>
            <person name="Rodrigo-Torres L."/>
            <person name="Arahal R. D."/>
            <person name="Lucena T."/>
        </authorList>
    </citation>
    <scope>NUCLEOTIDE SEQUENCE</scope>
    <source>
        <strain evidence="2">CECT 8858</strain>
    </source>
</reference>
<evidence type="ECO:0000259" key="1">
    <source>
        <dbReference type="PROSITE" id="PS51186"/>
    </source>
</evidence>
<evidence type="ECO:0000313" key="3">
    <source>
        <dbReference type="Proteomes" id="UP000837932"/>
    </source>
</evidence>